<protein>
    <recommendedName>
        <fullName evidence="2">Novel STAND NTPase 3 domain-containing protein</fullName>
    </recommendedName>
</protein>
<sequence length="515" mass="57814">NRGFERPQRGGCGVFRFPAALIRPSLVQGWNHSLAQVRAMLRHGVKIVMTSRNYIYNRARHDLKESAFPLLGESQVVIDVHDLSTLERQQILYNHLKLGKQPTAFRADIKPHLEGMAVHPRFIPETARRIADPLFTKDLYVGEYHLGKFVEKREQLLLEVIQGLDANSKAALGLIYMRKDHLESPVTLQGTETQALERLGSTLGACITALDALSGSLVTNVQVDDQPVWRFKHPTIGDAYAATLAFSPDLLGIFLSGSSTENLTSQVTCGNVGFEKAVVVPKSLFPMMIARLLEFSASDMYKVEWMSSWGARWTLHRFLASRCSKEFLALFLEQSAETLERVSKPGLSLSAVPEVDLAVRLHEFGLLPEENRRQFVENVSNYAIAGEDTYALKDAGVRSVFTEEEFDDLVETTRADLLPKLPELRLEVQSNHSSDPPDEHMQDILESFNTLKMRFSGDADAVKLIEREMDLANEWIAETKTPEPKRSPRTLGAIEPSEEKHGTRSIFDDIDEGEV</sequence>
<feature type="domain" description="Novel STAND NTPase 3" evidence="2">
    <location>
        <begin position="26"/>
        <end position="97"/>
    </location>
</feature>
<comment type="caution">
    <text evidence="3">The sequence shown here is derived from an EMBL/GenBank/DDBJ whole genome shotgun (WGS) entry which is preliminary data.</text>
</comment>
<keyword evidence="4" id="KW-1185">Reference proteome</keyword>
<feature type="region of interest" description="Disordered" evidence="1">
    <location>
        <begin position="478"/>
        <end position="515"/>
    </location>
</feature>
<evidence type="ECO:0000313" key="3">
    <source>
        <dbReference type="EMBL" id="MCC4620297.1"/>
    </source>
</evidence>
<dbReference type="EMBL" id="JAJGQJ010000016">
    <property type="protein sequence ID" value="MCC4620297.1"/>
    <property type="molecule type" value="Genomic_DNA"/>
</dbReference>
<name>A0ABS8HE12_9XANT</name>
<accession>A0ABS8HE12</accession>
<gene>
    <name evidence="3" type="ORF">LL965_09460</name>
</gene>
<feature type="non-terminal residue" evidence="3">
    <location>
        <position position="1"/>
    </location>
</feature>
<evidence type="ECO:0000259" key="2">
    <source>
        <dbReference type="Pfam" id="PF20720"/>
    </source>
</evidence>
<organism evidence="3 4">
    <name type="scientific">Xanthomonas cassavae CFBP 4642</name>
    <dbReference type="NCBI Taxonomy" id="1219375"/>
    <lineage>
        <taxon>Bacteria</taxon>
        <taxon>Pseudomonadati</taxon>
        <taxon>Pseudomonadota</taxon>
        <taxon>Gammaproteobacteria</taxon>
        <taxon>Lysobacterales</taxon>
        <taxon>Lysobacteraceae</taxon>
        <taxon>Xanthomonas</taxon>
    </lineage>
</organism>
<dbReference type="Pfam" id="PF20720">
    <property type="entry name" value="nSTAND3"/>
    <property type="match status" value="1"/>
</dbReference>
<dbReference type="InterPro" id="IPR049050">
    <property type="entry name" value="nSTAND3"/>
</dbReference>
<evidence type="ECO:0000256" key="1">
    <source>
        <dbReference type="SAM" id="MobiDB-lite"/>
    </source>
</evidence>
<reference evidence="3 4" key="1">
    <citation type="submission" date="2021-10" db="EMBL/GenBank/DDBJ databases">
        <title>Genome sequencing of Xanthomonas strains from NCPPB.</title>
        <authorList>
            <person name="Hussein R."/>
            <person name="Harrison J."/>
            <person name="Studholme D.J."/>
            <person name="Vicente J."/>
            <person name="Grant M."/>
        </authorList>
    </citation>
    <scope>NUCLEOTIDE SEQUENCE [LARGE SCALE GENOMIC DNA]</scope>
    <source>
        <strain evidence="3 4">NCPPB 101</strain>
    </source>
</reference>
<proteinExistence type="predicted"/>
<dbReference type="Proteomes" id="UP001199206">
    <property type="component" value="Unassembled WGS sequence"/>
</dbReference>
<evidence type="ECO:0000313" key="4">
    <source>
        <dbReference type="Proteomes" id="UP001199206"/>
    </source>
</evidence>